<dbReference type="InterPro" id="IPR036388">
    <property type="entry name" value="WH-like_DNA-bd_sf"/>
</dbReference>
<reference evidence="3 4" key="1">
    <citation type="journal article" date="2014" name="Curr. Biol.">
        <title>The genome of the clonal raider ant Cerapachys biroi.</title>
        <authorList>
            <person name="Oxley P.R."/>
            <person name="Ji L."/>
            <person name="Fetter-Pruneda I."/>
            <person name="McKenzie S.K."/>
            <person name="Li C."/>
            <person name="Hu H."/>
            <person name="Zhang G."/>
            <person name="Kronauer D.J."/>
        </authorList>
    </citation>
    <scope>NUCLEOTIDE SEQUENCE [LARGE SCALE GENOMIC DNA]</scope>
</reference>
<proteinExistence type="predicted"/>
<name>A0A026X3D7_OOCBI</name>
<keyword evidence="4" id="KW-1185">Reference proteome</keyword>
<evidence type="ECO:0000313" key="3">
    <source>
        <dbReference type="EMBL" id="EZA62777.1"/>
    </source>
</evidence>
<dbReference type="Proteomes" id="UP000053097">
    <property type="component" value="Unassembled WGS sequence"/>
</dbReference>
<gene>
    <name evidence="3" type="ORF">X777_07593</name>
</gene>
<dbReference type="EMBL" id="KK107019">
    <property type="protein sequence ID" value="EZA62777.1"/>
    <property type="molecule type" value="Genomic_DNA"/>
</dbReference>
<protein>
    <recommendedName>
        <fullName evidence="2">Helix-turn-helix type 11 domain-containing protein</fullName>
    </recommendedName>
</protein>
<feature type="non-terminal residue" evidence="3">
    <location>
        <position position="185"/>
    </location>
</feature>
<evidence type="ECO:0000313" key="4">
    <source>
        <dbReference type="Proteomes" id="UP000053097"/>
    </source>
</evidence>
<sequence>MWFQKFESGVYHEHRTPSGTRSEVEVLYNEDPSQTQQEIADSLGVSKRMVWSYLKALRENGQIERQVKSVTTRTQVEELYDADPSEVGALYDAGPSGTQQIVNKHGMSGSTVSTVSTVSYHVKAIEEETGRQVSGTTSQLEALPDTTPHQTPPVLTENFGISEATAWYHVKAIEENREKETQVMK</sequence>
<dbReference type="Pfam" id="PF08279">
    <property type="entry name" value="HTH_11"/>
    <property type="match status" value="1"/>
</dbReference>
<dbReference type="InterPro" id="IPR036390">
    <property type="entry name" value="WH_DNA-bd_sf"/>
</dbReference>
<organism evidence="3 4">
    <name type="scientific">Ooceraea biroi</name>
    <name type="common">Clonal raider ant</name>
    <name type="synonym">Cerapachys biroi</name>
    <dbReference type="NCBI Taxonomy" id="2015173"/>
    <lineage>
        <taxon>Eukaryota</taxon>
        <taxon>Metazoa</taxon>
        <taxon>Ecdysozoa</taxon>
        <taxon>Arthropoda</taxon>
        <taxon>Hexapoda</taxon>
        <taxon>Insecta</taxon>
        <taxon>Pterygota</taxon>
        <taxon>Neoptera</taxon>
        <taxon>Endopterygota</taxon>
        <taxon>Hymenoptera</taxon>
        <taxon>Apocrita</taxon>
        <taxon>Aculeata</taxon>
        <taxon>Formicoidea</taxon>
        <taxon>Formicidae</taxon>
        <taxon>Dorylinae</taxon>
        <taxon>Ooceraea</taxon>
    </lineage>
</organism>
<feature type="domain" description="Helix-turn-helix type 11" evidence="2">
    <location>
        <begin position="24"/>
        <end position="64"/>
    </location>
</feature>
<evidence type="ECO:0000256" key="1">
    <source>
        <dbReference type="SAM" id="MobiDB-lite"/>
    </source>
</evidence>
<accession>A0A026X3D7</accession>
<dbReference type="Gene3D" id="1.10.10.10">
    <property type="entry name" value="Winged helix-like DNA-binding domain superfamily/Winged helix DNA-binding domain"/>
    <property type="match status" value="1"/>
</dbReference>
<dbReference type="SUPFAM" id="SSF46785">
    <property type="entry name" value="Winged helix' DNA-binding domain"/>
    <property type="match status" value="1"/>
</dbReference>
<feature type="region of interest" description="Disordered" evidence="1">
    <location>
        <begin position="132"/>
        <end position="153"/>
    </location>
</feature>
<evidence type="ECO:0000259" key="2">
    <source>
        <dbReference type="Pfam" id="PF08279"/>
    </source>
</evidence>
<dbReference type="InterPro" id="IPR013196">
    <property type="entry name" value="HTH_11"/>
</dbReference>
<dbReference type="AlphaFoldDB" id="A0A026X3D7"/>